<keyword evidence="3" id="KW-1185">Reference proteome</keyword>
<protein>
    <submittedName>
        <fullName evidence="2">Uncharacterized protein</fullName>
    </submittedName>
</protein>
<evidence type="ECO:0000313" key="2">
    <source>
        <dbReference type="EMBL" id="WMV56934.1"/>
    </source>
</evidence>
<dbReference type="EMBL" id="CP133623">
    <property type="protein sequence ID" value="WMV56934.1"/>
    <property type="molecule type" value="Genomic_DNA"/>
</dbReference>
<name>A0AAF0V4A0_SOLVR</name>
<sequence>MLRGLSQHPSQYFRGFIDRQSARGVTSDQRTFGGAVTGDLIAASPVEVIVCSFAAPAAPMNPKFVVPSRGMHSGLPSELSGHPKGKRSGNRKR</sequence>
<reference evidence="2" key="1">
    <citation type="submission" date="2023-08" db="EMBL/GenBank/DDBJ databases">
        <title>A de novo genome assembly of Solanum verrucosum Schlechtendal, a Mexican diploid species geographically isolated from the other diploid A-genome species in potato relatives.</title>
        <authorList>
            <person name="Hosaka K."/>
        </authorList>
    </citation>
    <scope>NUCLEOTIDE SEQUENCE</scope>
    <source>
        <tissue evidence="2">Young leaves</tissue>
    </source>
</reference>
<gene>
    <name evidence="2" type="ORF">MTR67_050319</name>
</gene>
<dbReference type="AlphaFoldDB" id="A0AAF0V4A0"/>
<feature type="region of interest" description="Disordered" evidence="1">
    <location>
        <begin position="67"/>
        <end position="93"/>
    </location>
</feature>
<evidence type="ECO:0000313" key="3">
    <source>
        <dbReference type="Proteomes" id="UP001234989"/>
    </source>
</evidence>
<proteinExistence type="predicted"/>
<dbReference type="Proteomes" id="UP001234989">
    <property type="component" value="Chromosome 12"/>
</dbReference>
<organism evidence="2 3">
    <name type="scientific">Solanum verrucosum</name>
    <dbReference type="NCBI Taxonomy" id="315347"/>
    <lineage>
        <taxon>Eukaryota</taxon>
        <taxon>Viridiplantae</taxon>
        <taxon>Streptophyta</taxon>
        <taxon>Embryophyta</taxon>
        <taxon>Tracheophyta</taxon>
        <taxon>Spermatophyta</taxon>
        <taxon>Magnoliopsida</taxon>
        <taxon>eudicotyledons</taxon>
        <taxon>Gunneridae</taxon>
        <taxon>Pentapetalae</taxon>
        <taxon>asterids</taxon>
        <taxon>lamiids</taxon>
        <taxon>Solanales</taxon>
        <taxon>Solanaceae</taxon>
        <taxon>Solanoideae</taxon>
        <taxon>Solaneae</taxon>
        <taxon>Solanum</taxon>
    </lineage>
</organism>
<evidence type="ECO:0000256" key="1">
    <source>
        <dbReference type="SAM" id="MobiDB-lite"/>
    </source>
</evidence>
<accession>A0AAF0V4A0</accession>
<feature type="compositionally biased region" description="Basic residues" evidence="1">
    <location>
        <begin position="83"/>
        <end position="93"/>
    </location>
</feature>